<dbReference type="Proteomes" id="UP000199423">
    <property type="component" value="Unassembled WGS sequence"/>
</dbReference>
<keyword evidence="1" id="KW-0812">Transmembrane</keyword>
<organism evidence="2 3">
    <name type="scientific">Hyphomicrobium facile</name>
    <dbReference type="NCBI Taxonomy" id="51670"/>
    <lineage>
        <taxon>Bacteria</taxon>
        <taxon>Pseudomonadati</taxon>
        <taxon>Pseudomonadota</taxon>
        <taxon>Alphaproteobacteria</taxon>
        <taxon>Hyphomicrobiales</taxon>
        <taxon>Hyphomicrobiaceae</taxon>
        <taxon>Hyphomicrobium</taxon>
    </lineage>
</organism>
<protein>
    <submittedName>
        <fullName evidence="2">Uncharacterized protein</fullName>
    </submittedName>
</protein>
<sequence length="219" mass="23012">MDDGWNTALWLAVIASGVYHGLNPGMGWPLAVAAGLMERRPSALFGALAPLAGGHFLAMGVILLPFGMLTALQYWNHEIRLAAALIVIGVGILLYGYRRHPRILARIPPAELGLWSFAIAVAHGAGLMLVPMYLGLCTTKPSSLMDHDGAMSIVANNLGLAILVSAVHAVAMIAAGGAVAWGVYRYFGLQILSKAWINLDTFWAGSLVAVGLLAVAGSM</sequence>
<evidence type="ECO:0000313" key="2">
    <source>
        <dbReference type="EMBL" id="SFV38938.1"/>
    </source>
</evidence>
<dbReference type="STRING" id="51670.SAMN04488557_3955"/>
<dbReference type="AlphaFoldDB" id="A0A1I7NWH8"/>
<keyword evidence="1" id="KW-1133">Transmembrane helix</keyword>
<dbReference type="RefSeq" id="WP_092869487.1">
    <property type="nucleotide sequence ID" value="NZ_FPCH01000004.1"/>
</dbReference>
<dbReference type="EMBL" id="FPCH01000004">
    <property type="protein sequence ID" value="SFV38938.1"/>
    <property type="molecule type" value="Genomic_DNA"/>
</dbReference>
<dbReference type="OrthoDB" id="8850092at2"/>
<feature type="transmembrane region" description="Helical" evidence="1">
    <location>
        <begin position="196"/>
        <end position="216"/>
    </location>
</feature>
<proteinExistence type="predicted"/>
<feature type="transmembrane region" description="Helical" evidence="1">
    <location>
        <begin position="117"/>
        <end position="137"/>
    </location>
</feature>
<gene>
    <name evidence="2" type="ORF">SAMN04488557_3955</name>
</gene>
<keyword evidence="1" id="KW-0472">Membrane</keyword>
<evidence type="ECO:0000256" key="1">
    <source>
        <dbReference type="SAM" id="Phobius"/>
    </source>
</evidence>
<keyword evidence="3" id="KW-1185">Reference proteome</keyword>
<feature type="transmembrane region" description="Helical" evidence="1">
    <location>
        <begin position="158"/>
        <end position="184"/>
    </location>
</feature>
<feature type="transmembrane region" description="Helical" evidence="1">
    <location>
        <begin position="79"/>
        <end position="97"/>
    </location>
</feature>
<evidence type="ECO:0000313" key="3">
    <source>
        <dbReference type="Proteomes" id="UP000199423"/>
    </source>
</evidence>
<accession>A0A1I7NWH8</accession>
<name>A0A1I7NWH8_9HYPH</name>
<reference evidence="3" key="1">
    <citation type="submission" date="2016-10" db="EMBL/GenBank/DDBJ databases">
        <authorList>
            <person name="Varghese N."/>
            <person name="Submissions S."/>
        </authorList>
    </citation>
    <scope>NUCLEOTIDE SEQUENCE [LARGE SCALE GENOMIC DNA]</scope>
    <source>
        <strain evidence="3">DSM 1565</strain>
    </source>
</reference>
<feature type="transmembrane region" description="Helical" evidence="1">
    <location>
        <begin position="43"/>
        <end position="67"/>
    </location>
</feature>